<comment type="cofactor">
    <cofactor evidence="1">
        <name>Fe(2+)</name>
        <dbReference type="ChEBI" id="CHEBI:29033"/>
    </cofactor>
</comment>
<keyword evidence="3" id="KW-1185">Reference proteome</keyword>
<dbReference type="Gene3D" id="2.60.120.620">
    <property type="entry name" value="q2cbj1_9rhob like domain"/>
    <property type="match status" value="1"/>
</dbReference>
<gene>
    <name evidence="2" type="ORF">GE300_04880</name>
</gene>
<dbReference type="RefSeq" id="WP_154445423.1">
    <property type="nucleotide sequence ID" value="NZ_WIND01000002.1"/>
</dbReference>
<dbReference type="PANTHER" id="PTHR20883:SF48">
    <property type="entry name" value="ECTOINE DIOXYGENASE"/>
    <property type="match status" value="1"/>
</dbReference>
<dbReference type="PANTHER" id="PTHR20883">
    <property type="entry name" value="PHYTANOYL-COA DIOXYGENASE DOMAIN CONTAINING 1"/>
    <property type="match status" value="1"/>
</dbReference>
<evidence type="ECO:0000313" key="3">
    <source>
        <dbReference type="Proteomes" id="UP000474957"/>
    </source>
</evidence>
<dbReference type="EMBL" id="WIND01000002">
    <property type="protein sequence ID" value="MSU88958.1"/>
    <property type="molecule type" value="Genomic_DNA"/>
</dbReference>
<dbReference type="AlphaFoldDB" id="A0A6L5YXN0"/>
<dbReference type="InterPro" id="IPR008775">
    <property type="entry name" value="Phytyl_CoA_dOase-like"/>
</dbReference>
<evidence type="ECO:0000313" key="2">
    <source>
        <dbReference type="EMBL" id="MSU88958.1"/>
    </source>
</evidence>
<keyword evidence="2" id="KW-0223">Dioxygenase</keyword>
<dbReference type="Proteomes" id="UP000474957">
    <property type="component" value="Unassembled WGS sequence"/>
</dbReference>
<reference evidence="2 3" key="1">
    <citation type="submission" date="2019-10" db="EMBL/GenBank/DDBJ databases">
        <title>Cognatihalovulum marinum gen. nov. sp. nov., a new member of the family Rhodobacteraceae isolated from deep seawater of the Northwest Indian Ocean.</title>
        <authorList>
            <person name="Ruan C."/>
            <person name="Wang J."/>
            <person name="Zheng X."/>
            <person name="Song L."/>
            <person name="Zhu Y."/>
            <person name="Huang Y."/>
            <person name="Lu Z."/>
            <person name="Du W."/>
            <person name="Huang L."/>
            <person name="Dai X."/>
        </authorList>
    </citation>
    <scope>NUCLEOTIDE SEQUENCE [LARGE SCALE GENOMIC DNA]</scope>
    <source>
        <strain evidence="2 3">2CG4</strain>
    </source>
</reference>
<dbReference type="Pfam" id="PF05721">
    <property type="entry name" value="PhyH"/>
    <property type="match status" value="1"/>
</dbReference>
<sequence length="348" mass="39006">MTALRRVALFPVHLAQVFTGAKSFVKNPVIGSHWANRHGLHVARVRWADRMAAFRRRLIRPFVDVTADERAQFARDGFVVVHDFLPAELYQRVRAEAFAHEAAPREMRQGLAVTRRVTLDPDDAAALPACVAAAQKTRLKDIVRYVAAHYAQPFCYLQIIIANPERGETDPQTSLHMDTFHPIAKAWLFLHDIAEDEGPFRFVPGSHKATPRRLEWERRQSIAASDAANTYTARGSFRVGPEDLRQMGLPDPVPMAVPGNTLIVADTHAFHGRTPSPRATVRVEIYATLRRAPFVPWTGLDPLLLPGLRGRAARLLDAARDRAADRGLTGHAWRPVSRRRMDSPDIAD</sequence>
<dbReference type="GO" id="GO:0005506">
    <property type="term" value="F:iron ion binding"/>
    <property type="evidence" value="ECO:0007669"/>
    <property type="project" value="UniProtKB-ARBA"/>
</dbReference>
<protein>
    <submittedName>
        <fullName evidence="2">Phytanoyl-CoA dioxygenase</fullName>
    </submittedName>
</protein>
<dbReference type="GO" id="GO:0016706">
    <property type="term" value="F:2-oxoglutarate-dependent dioxygenase activity"/>
    <property type="evidence" value="ECO:0007669"/>
    <property type="project" value="UniProtKB-ARBA"/>
</dbReference>
<name>A0A6L5YXN0_9RHOB</name>
<proteinExistence type="predicted"/>
<dbReference type="SUPFAM" id="SSF51197">
    <property type="entry name" value="Clavaminate synthase-like"/>
    <property type="match status" value="1"/>
</dbReference>
<comment type="caution">
    <text evidence="2">The sequence shown here is derived from an EMBL/GenBank/DDBJ whole genome shotgun (WGS) entry which is preliminary data.</text>
</comment>
<keyword evidence="2" id="KW-0560">Oxidoreductase</keyword>
<evidence type="ECO:0000256" key="1">
    <source>
        <dbReference type="ARBA" id="ARBA00001954"/>
    </source>
</evidence>
<accession>A0A6L5YXN0</accession>
<organism evidence="2 3">
    <name type="scientific">Halovulum marinum</name>
    <dbReference type="NCBI Taxonomy" id="2662447"/>
    <lineage>
        <taxon>Bacteria</taxon>
        <taxon>Pseudomonadati</taxon>
        <taxon>Pseudomonadota</taxon>
        <taxon>Alphaproteobacteria</taxon>
        <taxon>Rhodobacterales</taxon>
        <taxon>Paracoccaceae</taxon>
        <taxon>Halovulum</taxon>
    </lineage>
</organism>